<sequence>MKLIFFRYFMYSFLGLEVLLLPLFLEKEFYADFEYYKFIIFFIPFFMLGSPSGYLYYKYNHKEEYFKELLFFGFIHYLLILPFLWIYFDNILFVTLCLLMTISLFVEHKLQTQRMFILALSLKPVISIFLIFSFFLFYFGIVDKITLDILFLLMLISFLIWLSISFKKIYFDKNDKLKIKNYFIMVKKGFPINAGTLLIMLFFFCDRFIAKEYYSEYLASYSLSYNLIQFILLALSTLAYVNVVDIGEKYKSINLDFFKEKISYIYKIFFLLLFLFIIFIFIVSKFYPFPNLILFSLVMGILLGNYFTINSLSSIALYFDFFKKILKMMLFLFIINLLLSCIFVFFKMEYVYFIIKTGILLNLSAIYFIYLVINRLEYSDSK</sequence>
<organism evidence="2 3">
    <name type="scientific">Aliarcobacter butzleri L351</name>
    <dbReference type="NCBI Taxonomy" id="1447259"/>
    <lineage>
        <taxon>Bacteria</taxon>
        <taxon>Pseudomonadati</taxon>
        <taxon>Campylobacterota</taxon>
        <taxon>Epsilonproteobacteria</taxon>
        <taxon>Campylobacterales</taxon>
        <taxon>Arcobacteraceae</taxon>
        <taxon>Aliarcobacter</taxon>
    </lineage>
</organism>
<feature type="transmembrane region" description="Helical" evidence="1">
    <location>
        <begin position="5"/>
        <end position="24"/>
    </location>
</feature>
<feature type="transmembrane region" description="Helical" evidence="1">
    <location>
        <begin position="224"/>
        <end position="243"/>
    </location>
</feature>
<evidence type="ECO:0000256" key="1">
    <source>
        <dbReference type="SAM" id="Phobius"/>
    </source>
</evidence>
<comment type="caution">
    <text evidence="2">The sequence shown here is derived from an EMBL/GenBank/DDBJ whole genome shotgun (WGS) entry which is preliminary data.</text>
</comment>
<feature type="transmembrane region" description="Helical" evidence="1">
    <location>
        <begin position="185"/>
        <end position="204"/>
    </location>
</feature>
<proteinExistence type="predicted"/>
<protein>
    <recommendedName>
        <fullName evidence="4">Polysaccharide biosynthesis protein</fullName>
    </recommendedName>
</protein>
<dbReference type="EMBL" id="JAIS01000092">
    <property type="protein sequence ID" value="KLD99963.1"/>
    <property type="molecule type" value="Genomic_DNA"/>
</dbReference>
<feature type="transmembrane region" description="Helical" evidence="1">
    <location>
        <begin position="69"/>
        <end position="85"/>
    </location>
</feature>
<accession>A0A837J3P5</accession>
<feature type="transmembrane region" description="Helical" evidence="1">
    <location>
        <begin position="115"/>
        <end position="139"/>
    </location>
</feature>
<name>A0A837J3P5_9BACT</name>
<feature type="transmembrane region" description="Helical" evidence="1">
    <location>
        <begin position="145"/>
        <end position="164"/>
    </location>
</feature>
<evidence type="ECO:0000313" key="3">
    <source>
        <dbReference type="Proteomes" id="UP000035526"/>
    </source>
</evidence>
<dbReference type="AlphaFoldDB" id="A0A837J3P5"/>
<evidence type="ECO:0008006" key="4">
    <source>
        <dbReference type="Google" id="ProtNLM"/>
    </source>
</evidence>
<keyword evidence="1" id="KW-1133">Transmembrane helix</keyword>
<feature type="transmembrane region" description="Helical" evidence="1">
    <location>
        <begin position="293"/>
        <end position="319"/>
    </location>
</feature>
<gene>
    <name evidence="2" type="ORF">AF76_09850</name>
</gene>
<dbReference type="Proteomes" id="UP000035526">
    <property type="component" value="Unassembled WGS sequence"/>
</dbReference>
<keyword evidence="1" id="KW-0812">Transmembrane</keyword>
<feature type="transmembrane region" description="Helical" evidence="1">
    <location>
        <begin position="36"/>
        <end position="57"/>
    </location>
</feature>
<feature type="transmembrane region" description="Helical" evidence="1">
    <location>
        <begin position="91"/>
        <end position="108"/>
    </location>
</feature>
<dbReference type="RefSeq" id="WP_046992187.1">
    <property type="nucleotide sequence ID" value="NZ_JAIS01000092.1"/>
</dbReference>
<feature type="transmembrane region" description="Helical" evidence="1">
    <location>
        <begin position="264"/>
        <end position="287"/>
    </location>
</feature>
<evidence type="ECO:0000313" key="2">
    <source>
        <dbReference type="EMBL" id="KLD99963.1"/>
    </source>
</evidence>
<feature type="transmembrane region" description="Helical" evidence="1">
    <location>
        <begin position="352"/>
        <end position="373"/>
    </location>
</feature>
<keyword evidence="1" id="KW-0472">Membrane</keyword>
<reference evidence="2 3" key="1">
    <citation type="submission" date="2014-01" db="EMBL/GenBank/DDBJ databases">
        <title>Development of a Comparative Genomic Fingerprinting Assay for High Resolution Genotyping of Arcobacter butzleri.</title>
        <authorList>
            <person name="Webb A.L."/>
            <person name="Inglis G.D."/>
            <person name="Kruczkiewicz P."/>
            <person name="Selinger L.B."/>
            <person name="Taboada E.N."/>
        </authorList>
    </citation>
    <scope>NUCLEOTIDE SEQUENCE [LARGE SCALE GENOMIC DNA]</scope>
    <source>
        <strain evidence="2 3">L351</strain>
    </source>
</reference>
<feature type="transmembrane region" description="Helical" evidence="1">
    <location>
        <begin position="326"/>
        <end position="346"/>
    </location>
</feature>